<keyword evidence="2" id="KW-0732">Signal</keyword>
<dbReference type="RefSeq" id="XP_062645468.1">
    <property type="nucleotide sequence ID" value="XM_062787856.1"/>
</dbReference>
<gene>
    <name evidence="3" type="ORF">N657DRAFT_545884</name>
</gene>
<evidence type="ECO:0000256" key="2">
    <source>
        <dbReference type="SAM" id="SignalP"/>
    </source>
</evidence>
<evidence type="ECO:0000313" key="3">
    <source>
        <dbReference type="EMBL" id="KAK4121697.1"/>
    </source>
</evidence>
<feature type="signal peptide" evidence="2">
    <location>
        <begin position="1"/>
        <end position="18"/>
    </location>
</feature>
<keyword evidence="4" id="KW-1185">Reference proteome</keyword>
<feature type="non-terminal residue" evidence="3">
    <location>
        <position position="405"/>
    </location>
</feature>
<proteinExistence type="predicted"/>
<keyword evidence="1" id="KW-0175">Coiled coil</keyword>
<evidence type="ECO:0000256" key="1">
    <source>
        <dbReference type="SAM" id="Coils"/>
    </source>
</evidence>
<sequence length="405" mass="43158">MVASALALSLIGLGAVQALPAGKTVEERQGGVWIGPGSGTFIPGNGELPACLTDKPLKEQPPCLLPPIPGEIKPGKKREVNKRQFVIGDGSGVFIPGSGDLPVCLVDANGIPVYNQPPCLLPPIPGDIKPGKKREKNKRQFTIGDGSGIFVPGQGEIPVCLTDVPLNEQPPCVLPPIVGGLEPPTLPPKQKREFVLPPDAATNPKKVIEQLEVELIRLQNKAHKTKQDREDIEAIKAALLYLAGITKISAPPGTGTVFTPGKRGFVLPPDATTNPKKVIEKLELDLIRLQNKPHKTKQDLEDIEAIKAALLYLAGITKITAPPGTGSTFTPGKRDTISLDTVGTYAQECPNLEGAQIALQILMHKDFHTAEEKIIMLKLAAFLKGCGITIIKSPDGTFTIIKPSD</sequence>
<comment type="caution">
    <text evidence="3">The sequence shown here is derived from an EMBL/GenBank/DDBJ whole genome shotgun (WGS) entry which is preliminary data.</text>
</comment>
<name>A0AAN6TVV9_9PEZI</name>
<feature type="coiled-coil region" evidence="1">
    <location>
        <begin position="208"/>
        <end position="235"/>
    </location>
</feature>
<reference evidence="3" key="2">
    <citation type="submission" date="2023-05" db="EMBL/GenBank/DDBJ databases">
        <authorList>
            <consortium name="Lawrence Berkeley National Laboratory"/>
            <person name="Steindorff A."/>
            <person name="Hensen N."/>
            <person name="Bonometti L."/>
            <person name="Westerberg I."/>
            <person name="Brannstrom I.O."/>
            <person name="Guillou S."/>
            <person name="Cros-Aarteil S."/>
            <person name="Calhoun S."/>
            <person name="Haridas S."/>
            <person name="Kuo A."/>
            <person name="Mondo S."/>
            <person name="Pangilinan J."/>
            <person name="Riley R."/>
            <person name="Labutti K."/>
            <person name="Andreopoulos B."/>
            <person name="Lipzen A."/>
            <person name="Chen C."/>
            <person name="Yanf M."/>
            <person name="Daum C."/>
            <person name="Ng V."/>
            <person name="Clum A."/>
            <person name="Ohm R."/>
            <person name="Martin F."/>
            <person name="Silar P."/>
            <person name="Natvig D."/>
            <person name="Lalanne C."/>
            <person name="Gautier V."/>
            <person name="Ament-Velasquez S.L."/>
            <person name="Kruys A."/>
            <person name="Hutchinson M.I."/>
            <person name="Powell A.J."/>
            <person name="Barry K."/>
            <person name="Miller A.N."/>
            <person name="Grigoriev I.V."/>
            <person name="Debuchy R."/>
            <person name="Gladieux P."/>
            <person name="Thoren M.H."/>
            <person name="Johannesson H."/>
        </authorList>
    </citation>
    <scope>NUCLEOTIDE SEQUENCE</scope>
    <source>
        <strain evidence="3">CBS 731.68</strain>
    </source>
</reference>
<dbReference type="AlphaFoldDB" id="A0AAN6TVV9"/>
<feature type="chain" id="PRO_5042909404" evidence="2">
    <location>
        <begin position="19"/>
        <end position="405"/>
    </location>
</feature>
<organism evidence="3 4">
    <name type="scientific">Parathielavia appendiculata</name>
    <dbReference type="NCBI Taxonomy" id="2587402"/>
    <lineage>
        <taxon>Eukaryota</taxon>
        <taxon>Fungi</taxon>
        <taxon>Dikarya</taxon>
        <taxon>Ascomycota</taxon>
        <taxon>Pezizomycotina</taxon>
        <taxon>Sordariomycetes</taxon>
        <taxon>Sordariomycetidae</taxon>
        <taxon>Sordariales</taxon>
        <taxon>Chaetomiaceae</taxon>
        <taxon>Parathielavia</taxon>
    </lineage>
</organism>
<dbReference type="Proteomes" id="UP001302602">
    <property type="component" value="Unassembled WGS sequence"/>
</dbReference>
<dbReference type="EMBL" id="MU853233">
    <property type="protein sequence ID" value="KAK4121697.1"/>
    <property type="molecule type" value="Genomic_DNA"/>
</dbReference>
<protein>
    <submittedName>
        <fullName evidence="3">Uncharacterized protein</fullName>
    </submittedName>
</protein>
<reference evidence="3" key="1">
    <citation type="journal article" date="2023" name="Mol. Phylogenet. Evol.">
        <title>Genome-scale phylogeny and comparative genomics of the fungal order Sordariales.</title>
        <authorList>
            <person name="Hensen N."/>
            <person name="Bonometti L."/>
            <person name="Westerberg I."/>
            <person name="Brannstrom I.O."/>
            <person name="Guillou S."/>
            <person name="Cros-Aarteil S."/>
            <person name="Calhoun S."/>
            <person name="Haridas S."/>
            <person name="Kuo A."/>
            <person name="Mondo S."/>
            <person name="Pangilinan J."/>
            <person name="Riley R."/>
            <person name="LaButti K."/>
            <person name="Andreopoulos B."/>
            <person name="Lipzen A."/>
            <person name="Chen C."/>
            <person name="Yan M."/>
            <person name="Daum C."/>
            <person name="Ng V."/>
            <person name="Clum A."/>
            <person name="Steindorff A."/>
            <person name="Ohm R.A."/>
            <person name="Martin F."/>
            <person name="Silar P."/>
            <person name="Natvig D.O."/>
            <person name="Lalanne C."/>
            <person name="Gautier V."/>
            <person name="Ament-Velasquez S.L."/>
            <person name="Kruys A."/>
            <person name="Hutchinson M.I."/>
            <person name="Powell A.J."/>
            <person name="Barry K."/>
            <person name="Miller A.N."/>
            <person name="Grigoriev I.V."/>
            <person name="Debuchy R."/>
            <person name="Gladieux P."/>
            <person name="Hiltunen Thoren M."/>
            <person name="Johannesson H."/>
        </authorList>
    </citation>
    <scope>NUCLEOTIDE SEQUENCE</scope>
    <source>
        <strain evidence="3">CBS 731.68</strain>
    </source>
</reference>
<dbReference type="GeneID" id="87824626"/>
<accession>A0AAN6TVV9</accession>
<evidence type="ECO:0000313" key="4">
    <source>
        <dbReference type="Proteomes" id="UP001302602"/>
    </source>
</evidence>